<evidence type="ECO:0000256" key="1">
    <source>
        <dbReference type="ARBA" id="ARBA00022603"/>
    </source>
</evidence>
<gene>
    <name evidence="3" type="ORF">SLS63_009326</name>
</gene>
<keyword evidence="1" id="KW-0489">Methyltransferase</keyword>
<dbReference type="PIRSF" id="PIRSF028177">
    <property type="entry name" value="Polyketide_synth_Omtfrase_TcmP"/>
    <property type="match status" value="1"/>
</dbReference>
<evidence type="ECO:0008006" key="5">
    <source>
        <dbReference type="Google" id="ProtNLM"/>
    </source>
</evidence>
<dbReference type="Gene3D" id="3.40.50.150">
    <property type="entry name" value="Vaccinia Virus protein VP39"/>
    <property type="match status" value="1"/>
</dbReference>
<accession>A0ABR1P064</accession>
<evidence type="ECO:0000256" key="2">
    <source>
        <dbReference type="ARBA" id="ARBA00022679"/>
    </source>
</evidence>
<reference evidence="3 4" key="1">
    <citation type="submission" date="2024-02" db="EMBL/GenBank/DDBJ databases">
        <title>De novo assembly and annotation of 12 fungi associated with fruit tree decline syndrome in Ontario, Canada.</title>
        <authorList>
            <person name="Sulman M."/>
            <person name="Ellouze W."/>
            <person name="Ilyukhin E."/>
        </authorList>
    </citation>
    <scope>NUCLEOTIDE SEQUENCE [LARGE SCALE GENOMIC DNA]</scope>
    <source>
        <strain evidence="3 4">M169</strain>
    </source>
</reference>
<dbReference type="Pfam" id="PF04072">
    <property type="entry name" value="LCM"/>
    <property type="match status" value="1"/>
</dbReference>
<dbReference type="InterPro" id="IPR016874">
    <property type="entry name" value="TcmP-like"/>
</dbReference>
<organism evidence="3 4">
    <name type="scientific">Diaporthe eres</name>
    <name type="common">Phomopsis oblonga</name>
    <dbReference type="NCBI Taxonomy" id="83184"/>
    <lineage>
        <taxon>Eukaryota</taxon>
        <taxon>Fungi</taxon>
        <taxon>Dikarya</taxon>
        <taxon>Ascomycota</taxon>
        <taxon>Pezizomycotina</taxon>
        <taxon>Sordariomycetes</taxon>
        <taxon>Sordariomycetidae</taxon>
        <taxon>Diaporthales</taxon>
        <taxon>Diaporthaceae</taxon>
        <taxon>Diaporthe</taxon>
        <taxon>Diaporthe eres species complex</taxon>
    </lineage>
</organism>
<name>A0ABR1P064_DIAER</name>
<protein>
    <recommendedName>
        <fullName evidence="5">O-methyltransferase</fullName>
    </recommendedName>
</protein>
<dbReference type="InterPro" id="IPR029063">
    <property type="entry name" value="SAM-dependent_MTases_sf"/>
</dbReference>
<proteinExistence type="predicted"/>
<dbReference type="PANTHER" id="PTHR43619">
    <property type="entry name" value="S-ADENOSYL-L-METHIONINE-DEPENDENT METHYLTRANSFERASE YKTD-RELATED"/>
    <property type="match status" value="1"/>
</dbReference>
<dbReference type="InterPro" id="IPR007213">
    <property type="entry name" value="Ppm1/Ppm2/Tcmp"/>
</dbReference>
<evidence type="ECO:0000313" key="3">
    <source>
        <dbReference type="EMBL" id="KAK7722045.1"/>
    </source>
</evidence>
<keyword evidence="2" id="KW-0808">Transferase</keyword>
<sequence>MAENDHKGNIKLTGAQETLLLTLIARARDAESAHPILNDTYAASVVKQVKDSGYDFSKRLRYGLLERPVSALISLRTRILDLKTEAFLAAHPGRATVLHLACGLDSRSLRVKWQDQGRLWVDVDKQDVIELRRQVMRDPSPGPGAEYRLIDPSITEEGWLENCDIPTDRPVVVMMEGLTMYLAGDEVYGLLRQITRYFLDRDVHGEIYFDAAGTMTVKIANMLGALKQLGTSLKWSLSDHSELEREVPGLKFQSGMGISKWISHDAFTAGWLGMMVRNILYGLTFFWPSTWAVGIYNYRF</sequence>
<keyword evidence="4" id="KW-1185">Reference proteome</keyword>
<dbReference type="PANTHER" id="PTHR43619:SF2">
    <property type="entry name" value="S-ADENOSYL-L-METHIONINE-DEPENDENT METHYLTRANSFERASES SUPERFAMILY PROTEIN"/>
    <property type="match status" value="1"/>
</dbReference>
<evidence type="ECO:0000313" key="4">
    <source>
        <dbReference type="Proteomes" id="UP001430848"/>
    </source>
</evidence>
<dbReference type="SUPFAM" id="SSF53335">
    <property type="entry name" value="S-adenosyl-L-methionine-dependent methyltransferases"/>
    <property type="match status" value="1"/>
</dbReference>
<dbReference type="Proteomes" id="UP001430848">
    <property type="component" value="Unassembled WGS sequence"/>
</dbReference>
<dbReference type="EMBL" id="JAKNSF020000067">
    <property type="protein sequence ID" value="KAK7722045.1"/>
    <property type="molecule type" value="Genomic_DNA"/>
</dbReference>
<comment type="caution">
    <text evidence="3">The sequence shown here is derived from an EMBL/GenBank/DDBJ whole genome shotgun (WGS) entry which is preliminary data.</text>
</comment>